<evidence type="ECO:0000313" key="7">
    <source>
        <dbReference type="EMBL" id="KAB7497611.1"/>
    </source>
</evidence>
<evidence type="ECO:0000256" key="2">
    <source>
        <dbReference type="ARBA" id="ARBA00022692"/>
    </source>
</evidence>
<comment type="subcellular location">
    <subcellularLocation>
        <location evidence="1">Membrane</location>
        <topology evidence="1">Multi-pass membrane protein</topology>
    </subcellularLocation>
</comment>
<dbReference type="GO" id="GO:0007605">
    <property type="term" value="P:sensory perception of sound"/>
    <property type="evidence" value="ECO:0007669"/>
    <property type="project" value="TreeGrafter"/>
</dbReference>
<keyword evidence="8" id="KW-1185">Reference proteome</keyword>
<accession>A0A5N5STS9</accession>
<keyword evidence="3 6" id="KW-1133">Transmembrane helix</keyword>
<reference evidence="7 8" key="1">
    <citation type="journal article" date="2019" name="PLoS Biol.">
        <title>Sex chromosomes control vertical transmission of feminizing Wolbachia symbionts in an isopod.</title>
        <authorList>
            <person name="Becking T."/>
            <person name="Chebbi M.A."/>
            <person name="Giraud I."/>
            <person name="Moumen B."/>
            <person name="Laverre T."/>
            <person name="Caubet Y."/>
            <person name="Peccoud J."/>
            <person name="Gilbert C."/>
            <person name="Cordaux R."/>
        </authorList>
    </citation>
    <scope>NUCLEOTIDE SEQUENCE [LARGE SCALE GENOMIC DNA]</scope>
    <source>
        <strain evidence="7">ANa2</strain>
        <tissue evidence="7">Whole body excluding digestive tract and cuticle</tissue>
    </source>
</reference>
<feature type="transmembrane region" description="Helical" evidence="6">
    <location>
        <begin position="114"/>
        <end position="138"/>
    </location>
</feature>
<keyword evidence="4 6" id="KW-0472">Membrane</keyword>
<protein>
    <submittedName>
        <fullName evidence="7">Lipoma HMGIC fusion partner-like 4 protein</fullName>
    </submittedName>
</protein>
<feature type="compositionally biased region" description="Polar residues" evidence="5">
    <location>
        <begin position="251"/>
        <end position="261"/>
    </location>
</feature>
<gene>
    <name evidence="7" type="primary">LHFPL4</name>
    <name evidence="7" type="ORF">Anas_00136</name>
</gene>
<sequence>MFIFYFFFFQAIGVLWGVFTICFAIIVVVIFIQPQWIGDTYLSKGTGYFGLWQRCTPSETGADVIPCTGNLQDLKSIPSLGFRAATILVGLSVVATLFCVCCLLLFFFVSPVIVFNLAGTIQLLAAIFLLVGICIYPLGFDAQEVLKVCGHTARAYNLGECEIRWAYLLAILGVLDTAGLSALAYVLGSRSRKLKQHIILQQQQPIEPLYGGSIYKGHINPEYVGDITGSRKSLNLQPVLMMPRPDHETYSEYSNPRSKSTVFRPPHYASPTQNFQL</sequence>
<dbReference type="PANTHER" id="PTHR12489">
    <property type="entry name" value="LIPOMA HMGIC FUSION PARTNER-LIKE PROTEIN"/>
    <property type="match status" value="1"/>
</dbReference>
<name>A0A5N5STS9_9CRUS</name>
<dbReference type="Proteomes" id="UP000326759">
    <property type="component" value="Unassembled WGS sequence"/>
</dbReference>
<dbReference type="GO" id="GO:0005886">
    <property type="term" value="C:plasma membrane"/>
    <property type="evidence" value="ECO:0007669"/>
    <property type="project" value="TreeGrafter"/>
</dbReference>
<evidence type="ECO:0000256" key="5">
    <source>
        <dbReference type="SAM" id="MobiDB-lite"/>
    </source>
</evidence>
<dbReference type="InterPro" id="IPR019372">
    <property type="entry name" value="LHFPL"/>
</dbReference>
<evidence type="ECO:0000256" key="3">
    <source>
        <dbReference type="ARBA" id="ARBA00022989"/>
    </source>
</evidence>
<feature type="transmembrane region" description="Helical" evidence="6">
    <location>
        <begin position="84"/>
        <end position="107"/>
    </location>
</feature>
<dbReference type="Pfam" id="PF10242">
    <property type="entry name" value="L_HMGIC_fpl"/>
    <property type="match status" value="1"/>
</dbReference>
<dbReference type="EMBL" id="SEYY01020087">
    <property type="protein sequence ID" value="KAB7497611.1"/>
    <property type="molecule type" value="Genomic_DNA"/>
</dbReference>
<organism evidence="7 8">
    <name type="scientific">Armadillidium nasatum</name>
    <dbReference type="NCBI Taxonomy" id="96803"/>
    <lineage>
        <taxon>Eukaryota</taxon>
        <taxon>Metazoa</taxon>
        <taxon>Ecdysozoa</taxon>
        <taxon>Arthropoda</taxon>
        <taxon>Crustacea</taxon>
        <taxon>Multicrustacea</taxon>
        <taxon>Malacostraca</taxon>
        <taxon>Eumalacostraca</taxon>
        <taxon>Peracarida</taxon>
        <taxon>Isopoda</taxon>
        <taxon>Oniscidea</taxon>
        <taxon>Crinocheta</taxon>
        <taxon>Armadillidiidae</taxon>
        <taxon>Armadillidium</taxon>
    </lineage>
</organism>
<feature type="transmembrane region" description="Helical" evidence="6">
    <location>
        <begin position="165"/>
        <end position="187"/>
    </location>
</feature>
<dbReference type="AlphaFoldDB" id="A0A5N5STS9"/>
<feature type="transmembrane region" description="Helical" evidence="6">
    <location>
        <begin position="7"/>
        <end position="32"/>
    </location>
</feature>
<proteinExistence type="predicted"/>
<dbReference type="OrthoDB" id="5873721at2759"/>
<dbReference type="PANTHER" id="PTHR12489:SF1">
    <property type="entry name" value="LP10272P"/>
    <property type="match status" value="1"/>
</dbReference>
<evidence type="ECO:0000256" key="6">
    <source>
        <dbReference type="SAM" id="Phobius"/>
    </source>
</evidence>
<dbReference type="Gene3D" id="1.20.140.150">
    <property type="match status" value="1"/>
</dbReference>
<feature type="region of interest" description="Disordered" evidence="5">
    <location>
        <begin position="245"/>
        <end position="277"/>
    </location>
</feature>
<evidence type="ECO:0000256" key="1">
    <source>
        <dbReference type="ARBA" id="ARBA00004141"/>
    </source>
</evidence>
<evidence type="ECO:0000313" key="8">
    <source>
        <dbReference type="Proteomes" id="UP000326759"/>
    </source>
</evidence>
<comment type="caution">
    <text evidence="7">The sequence shown here is derived from an EMBL/GenBank/DDBJ whole genome shotgun (WGS) entry which is preliminary data.</text>
</comment>
<keyword evidence="2 6" id="KW-0812">Transmembrane</keyword>
<evidence type="ECO:0000256" key="4">
    <source>
        <dbReference type="ARBA" id="ARBA00023136"/>
    </source>
</evidence>